<sequence>ATSTAPVSNCHEPVHSYCSRSKLDDEIQKLQKGKFKILHGTIGTGKTSAAAHYIVMNKQTFAISWVIDGPTGEDRVIASLTDLAEKLGVSYGELFQTIEQKAENEDIIFLLDNLERKPCYKWFNELWNIRRSVYIIITTNNPSLDLPDAEQLQVEKFEEALEFLEEIRKENNEEDLLELCDHFGWNILGLTAAKDYMLKKKISARTYLKMQRDKVAAQKVRQTELSNHDRILYESVRACLEEVDSDKFSAIAATSLISNKMIPDFFLSNLLSSNNHLANVADLNDLHDELKSLVRITEENGIRFFSFHSFTQNVIRDIIDESLKADLLYKLAGIFMKYISKDNRFSKGDFLQRTVREHAEILLQEWEDKQKDDRTLIALARLSELVGFTYTQQQPPLQHKLDVHFISARNLLHELCGITEEDVQPADGFLASLKKMLLMFFHVVLEVWGSSLEDSSDKEHREMYGITKRDSAVARQLFNKLTKKSSGLSPDIIEELVFLRTVNKQDFALFPEVVKENQTVKEKIECSHPLSPSDVNVLVDHGAAYSVDRYRELFLPELYLSVIYSFGRNYFYRNRATIENPSFYIDLLKLAYCLSCEISERMNPHAVFHELKVQTTALLYLLVNDDYNCQQDGTHMKKDAQAHATDLKNAIDRYQQLIDDERRFFEMGILKKTKDDTYSKLVCCQQILRCYKNLLSLKSIDGRDQYIKDGVQLCDNLLKLLTIYATEDRKKDLVRYSRHMNDIAEFYLSVSRDEYYPRAVKIFAISAEHAEKYDVTLFYLQALVGLADIFSRIGKHRFSATQVSIRHLKRCNSKESLLEMQRQKPHIQERICKIQRQNVAMVLKHCILRRRKRAETSQRYVDESDACEVLVDSASSTSSANDTYMNNHLLKLAQNIPGGWKELAIFLGISDSKIKEIHLNHRDNVVWQTYMMLKHWWTSRHQAAQSWREELNKALCEINRQDLAQDFTGDVLQTDT</sequence>
<dbReference type="InterPro" id="IPR000488">
    <property type="entry name" value="Death_dom"/>
</dbReference>
<gene>
    <name evidence="1" type="ORF">PACLA_8A063249</name>
</gene>
<dbReference type="Gene3D" id="3.40.50.300">
    <property type="entry name" value="P-loop containing nucleotide triphosphate hydrolases"/>
    <property type="match status" value="1"/>
</dbReference>
<dbReference type="InterPro" id="IPR011029">
    <property type="entry name" value="DEATH-like_dom_sf"/>
</dbReference>
<organism evidence="1 2">
    <name type="scientific">Paramuricea clavata</name>
    <name type="common">Red gorgonian</name>
    <name type="synonym">Violescent sea-whip</name>
    <dbReference type="NCBI Taxonomy" id="317549"/>
    <lineage>
        <taxon>Eukaryota</taxon>
        <taxon>Metazoa</taxon>
        <taxon>Cnidaria</taxon>
        <taxon>Anthozoa</taxon>
        <taxon>Octocorallia</taxon>
        <taxon>Malacalcyonacea</taxon>
        <taxon>Plexauridae</taxon>
        <taxon>Paramuricea</taxon>
    </lineage>
</organism>
<proteinExistence type="predicted"/>
<reference evidence="1" key="1">
    <citation type="submission" date="2020-04" db="EMBL/GenBank/DDBJ databases">
        <authorList>
            <person name="Alioto T."/>
            <person name="Alioto T."/>
            <person name="Gomez Garrido J."/>
        </authorList>
    </citation>
    <scope>NUCLEOTIDE SEQUENCE</scope>
    <source>
        <strain evidence="1">A484AB</strain>
    </source>
</reference>
<dbReference type="CDD" id="cd01670">
    <property type="entry name" value="Death"/>
    <property type="match status" value="1"/>
</dbReference>
<dbReference type="EMBL" id="CACRXK020006972">
    <property type="protein sequence ID" value="CAB4010952.1"/>
    <property type="molecule type" value="Genomic_DNA"/>
</dbReference>
<dbReference type="InterPro" id="IPR016729">
    <property type="entry name" value="FADD"/>
</dbReference>
<name>A0A6S7J0C1_PARCT</name>
<accession>A0A6S7J0C1</accession>
<dbReference type="PANTHER" id="PTHR15077">
    <property type="entry name" value="FAS-ASSOCIATING DEATH DOMAIN-CONTAINING PROTEIN FADD"/>
    <property type="match status" value="1"/>
</dbReference>
<dbReference type="OrthoDB" id="6057525at2759"/>
<dbReference type="GO" id="GO:0007165">
    <property type="term" value="P:signal transduction"/>
    <property type="evidence" value="ECO:0007669"/>
    <property type="project" value="InterPro"/>
</dbReference>
<protein>
    <submittedName>
        <fullName evidence="1">PREDICTED: uncharacterized protein LOC109462411</fullName>
    </submittedName>
</protein>
<dbReference type="AlphaFoldDB" id="A0A6S7J0C1"/>
<dbReference type="InterPro" id="IPR027417">
    <property type="entry name" value="P-loop_NTPase"/>
</dbReference>
<feature type="non-terminal residue" evidence="1">
    <location>
        <position position="1"/>
    </location>
</feature>
<dbReference type="PANTHER" id="PTHR15077:SF12">
    <property type="entry name" value="DEATH DOMAIN-CONTAINING PROTEIN"/>
    <property type="match status" value="1"/>
</dbReference>
<dbReference type="SUPFAM" id="SSF52540">
    <property type="entry name" value="P-loop containing nucleoside triphosphate hydrolases"/>
    <property type="match status" value="1"/>
</dbReference>
<dbReference type="SUPFAM" id="SSF47986">
    <property type="entry name" value="DEATH domain"/>
    <property type="match status" value="1"/>
</dbReference>
<dbReference type="Pfam" id="PF00531">
    <property type="entry name" value="Death"/>
    <property type="match status" value="1"/>
</dbReference>
<dbReference type="PROSITE" id="PS50017">
    <property type="entry name" value="DEATH_DOMAIN"/>
    <property type="match status" value="1"/>
</dbReference>
<keyword evidence="2" id="KW-1185">Reference proteome</keyword>
<evidence type="ECO:0000313" key="2">
    <source>
        <dbReference type="Proteomes" id="UP001152795"/>
    </source>
</evidence>
<dbReference type="Gene3D" id="1.10.533.10">
    <property type="entry name" value="Death Domain, Fas"/>
    <property type="match status" value="1"/>
</dbReference>
<comment type="caution">
    <text evidence="1">The sequence shown here is derived from an EMBL/GenBank/DDBJ whole genome shotgun (WGS) entry which is preliminary data.</text>
</comment>
<evidence type="ECO:0000313" key="1">
    <source>
        <dbReference type="EMBL" id="CAB4010952.1"/>
    </source>
</evidence>
<dbReference type="Proteomes" id="UP001152795">
    <property type="component" value="Unassembled WGS sequence"/>
</dbReference>